<dbReference type="Proteomes" id="UP000252167">
    <property type="component" value="Unassembled WGS sequence"/>
</dbReference>
<dbReference type="EMBL" id="POAF01000007">
    <property type="protein sequence ID" value="RBL99766.1"/>
    <property type="molecule type" value="Genomic_DNA"/>
</dbReference>
<evidence type="ECO:0000313" key="2">
    <source>
        <dbReference type="Proteomes" id="UP000252167"/>
    </source>
</evidence>
<sequence length="42" mass="4982">MSPCTTWERPWLWRACWARRPPSVRPCSFRCQAPCCWADVPS</sequence>
<proteinExistence type="predicted"/>
<reference evidence="1 2" key="1">
    <citation type="submission" date="2018-01" db="EMBL/GenBank/DDBJ databases">
        <title>Glutamicibacter soli strain NHPC-3 Whole genome sequence and assembly.</title>
        <authorList>
            <person name="Choudhury P."/>
            <person name="Gupta D."/>
            <person name="Sengupta K."/>
            <person name="Jawed A."/>
            <person name="Sultana N."/>
            <person name="Saha P."/>
        </authorList>
    </citation>
    <scope>NUCLEOTIDE SEQUENCE [LARGE SCALE GENOMIC DNA]</scope>
    <source>
        <strain evidence="1 2">NHPC-3</strain>
    </source>
</reference>
<name>A0A365YBJ0_9MICC</name>
<dbReference type="AlphaFoldDB" id="A0A365YBJ0"/>
<accession>A0A365YBJ0</accession>
<organism evidence="1 2">
    <name type="scientific">Glutamicibacter soli</name>
    <dbReference type="NCBI Taxonomy" id="453836"/>
    <lineage>
        <taxon>Bacteria</taxon>
        <taxon>Bacillati</taxon>
        <taxon>Actinomycetota</taxon>
        <taxon>Actinomycetes</taxon>
        <taxon>Micrococcales</taxon>
        <taxon>Micrococcaceae</taxon>
        <taxon>Glutamicibacter</taxon>
    </lineage>
</organism>
<gene>
    <name evidence="1" type="ORF">C1H84_14560</name>
</gene>
<evidence type="ECO:0000313" key="1">
    <source>
        <dbReference type="EMBL" id="RBL99766.1"/>
    </source>
</evidence>
<protein>
    <submittedName>
        <fullName evidence="1">DUF2256 domain-containing protein</fullName>
    </submittedName>
</protein>
<keyword evidence="2" id="KW-1185">Reference proteome</keyword>
<comment type="caution">
    <text evidence="1">The sequence shown here is derived from an EMBL/GenBank/DDBJ whole genome shotgun (WGS) entry which is preliminary data.</text>
</comment>